<gene>
    <name evidence="5" type="ORF">HEB94_006129</name>
</gene>
<dbReference type="Gene3D" id="3.40.50.720">
    <property type="entry name" value="NAD(P)-binding Rossmann-like Domain"/>
    <property type="match status" value="1"/>
</dbReference>
<name>A0A927MZ79_9ACTN</name>
<dbReference type="PRINTS" id="PR00081">
    <property type="entry name" value="GDHRDH"/>
</dbReference>
<evidence type="ECO:0000256" key="2">
    <source>
        <dbReference type="ARBA" id="ARBA00023002"/>
    </source>
</evidence>
<comment type="caution">
    <text evidence="5">The sequence shown here is derived from an EMBL/GenBank/DDBJ whole genome shotgun (WGS) entry which is preliminary data.</text>
</comment>
<evidence type="ECO:0000256" key="1">
    <source>
        <dbReference type="ARBA" id="ARBA00006484"/>
    </source>
</evidence>
<dbReference type="NCBIfam" id="NF006114">
    <property type="entry name" value="PRK08263.1"/>
    <property type="match status" value="1"/>
</dbReference>
<evidence type="ECO:0000313" key="6">
    <source>
        <dbReference type="Proteomes" id="UP000638648"/>
    </source>
</evidence>
<evidence type="ECO:0000256" key="3">
    <source>
        <dbReference type="RuleBase" id="RU000363"/>
    </source>
</evidence>
<comment type="similarity">
    <text evidence="1 3">Belongs to the short-chain dehydrogenases/reductases (SDR) family.</text>
</comment>
<protein>
    <submittedName>
        <fullName evidence="5">NAD(P)-dependent dehydrogenase (Short-subunit alcohol dehydrogenase family)</fullName>
    </submittedName>
</protein>
<dbReference type="CDD" id="cd05374">
    <property type="entry name" value="17beta-HSD-like_SDR_c"/>
    <property type="match status" value="1"/>
</dbReference>
<dbReference type="Pfam" id="PF00106">
    <property type="entry name" value="adh_short"/>
    <property type="match status" value="1"/>
</dbReference>
<dbReference type="InterPro" id="IPR002347">
    <property type="entry name" value="SDR_fam"/>
</dbReference>
<dbReference type="InterPro" id="IPR036291">
    <property type="entry name" value="NAD(P)-bd_dom_sf"/>
</dbReference>
<organism evidence="5 6">
    <name type="scientific">Actinopolymorpha pittospori</name>
    <dbReference type="NCBI Taxonomy" id="648752"/>
    <lineage>
        <taxon>Bacteria</taxon>
        <taxon>Bacillati</taxon>
        <taxon>Actinomycetota</taxon>
        <taxon>Actinomycetes</taxon>
        <taxon>Propionibacteriales</taxon>
        <taxon>Actinopolymorphaceae</taxon>
        <taxon>Actinopolymorpha</taxon>
    </lineage>
</organism>
<dbReference type="Proteomes" id="UP000638648">
    <property type="component" value="Unassembled WGS sequence"/>
</dbReference>
<dbReference type="SUPFAM" id="SSF51735">
    <property type="entry name" value="NAD(P)-binding Rossmann-fold domains"/>
    <property type="match status" value="1"/>
</dbReference>
<dbReference type="PANTHER" id="PTHR43976:SF16">
    <property type="entry name" value="SHORT-CHAIN DEHYDROGENASE_REDUCTASE FAMILY PROTEIN"/>
    <property type="match status" value="1"/>
</dbReference>
<dbReference type="RefSeq" id="WP_192752882.1">
    <property type="nucleotide sequence ID" value="NZ_BAABJL010000142.1"/>
</dbReference>
<keyword evidence="2" id="KW-0560">Oxidoreductase</keyword>
<sequence length="281" mass="29778">MGRTLLVTGTSRGLGRALAETALAAGDRVVATARDTNALRDLLERYPETACAVPLDVTDAQAARDAVDFAVESFGRLDVVINNAGYSDIAALEDTSLDDFRAQLETNLWGAIHVTKAALPLLRAQRGGHVVQISSVSGRLAPLAGLGPYVTAKFALEGFSEALALEVAPFGVKVTIVEAGSMATSLYSAMTVSTPSPPYADALAPMLGRHSSPAARERGVRPRRAAEVVLSVLDLADPPLWLPLSGEAVDHIRRADQRKLAELDRWERLSRSADTEAPDGS</sequence>
<reference evidence="5" key="1">
    <citation type="submission" date="2020-10" db="EMBL/GenBank/DDBJ databases">
        <title>Sequencing the genomes of 1000 actinobacteria strains.</title>
        <authorList>
            <person name="Klenk H.-P."/>
        </authorList>
    </citation>
    <scope>NUCLEOTIDE SEQUENCE</scope>
    <source>
        <strain evidence="5">DSM 45354</strain>
    </source>
</reference>
<dbReference type="SMART" id="SM00822">
    <property type="entry name" value="PKS_KR"/>
    <property type="match status" value="1"/>
</dbReference>
<evidence type="ECO:0000259" key="4">
    <source>
        <dbReference type="SMART" id="SM00822"/>
    </source>
</evidence>
<dbReference type="EMBL" id="JADBEM010000001">
    <property type="protein sequence ID" value="MBE1609281.1"/>
    <property type="molecule type" value="Genomic_DNA"/>
</dbReference>
<dbReference type="PRINTS" id="PR00080">
    <property type="entry name" value="SDRFAMILY"/>
</dbReference>
<dbReference type="PROSITE" id="PS00061">
    <property type="entry name" value="ADH_SHORT"/>
    <property type="match status" value="1"/>
</dbReference>
<dbReference type="InterPro" id="IPR057326">
    <property type="entry name" value="KR_dom"/>
</dbReference>
<feature type="domain" description="Ketoreductase" evidence="4">
    <location>
        <begin position="3"/>
        <end position="183"/>
    </location>
</feature>
<evidence type="ECO:0000313" key="5">
    <source>
        <dbReference type="EMBL" id="MBE1609281.1"/>
    </source>
</evidence>
<dbReference type="InterPro" id="IPR051911">
    <property type="entry name" value="SDR_oxidoreductase"/>
</dbReference>
<dbReference type="PANTHER" id="PTHR43976">
    <property type="entry name" value="SHORT CHAIN DEHYDROGENASE"/>
    <property type="match status" value="1"/>
</dbReference>
<proteinExistence type="inferred from homology"/>
<dbReference type="InterPro" id="IPR020904">
    <property type="entry name" value="Sc_DH/Rdtase_CS"/>
</dbReference>
<accession>A0A927MZ79</accession>
<dbReference type="AlphaFoldDB" id="A0A927MZ79"/>
<keyword evidence="6" id="KW-1185">Reference proteome</keyword>
<dbReference type="GO" id="GO:0016491">
    <property type="term" value="F:oxidoreductase activity"/>
    <property type="evidence" value="ECO:0007669"/>
    <property type="project" value="UniProtKB-KW"/>
</dbReference>